<evidence type="ECO:0000313" key="3">
    <source>
        <dbReference type="Proteomes" id="UP000236333"/>
    </source>
</evidence>
<sequence>LAAANIQRAAIRAHLVSLLGPDGVIALPTTPGPAPPVNTPPAQLDAWRTRLISLTSIAGLAGLPQVHLPLARVDGLPVGLGLIGPPGSDEALLELTEGLAGLLLPGAEA</sequence>
<protein>
    <submittedName>
        <fullName evidence="2">Amidase 1</fullName>
    </submittedName>
</protein>
<dbReference type="InterPro" id="IPR036928">
    <property type="entry name" value="AS_sf"/>
</dbReference>
<name>A0A2J8A926_9CHLO</name>
<proteinExistence type="predicted"/>
<dbReference type="PANTHER" id="PTHR46310:SF7">
    <property type="entry name" value="AMIDASE 1"/>
    <property type="match status" value="1"/>
</dbReference>
<reference evidence="2 3" key="1">
    <citation type="journal article" date="2017" name="Mol. Biol. Evol.">
        <title>The 4-celled Tetrabaena socialis nuclear genome reveals the essential components for genetic control of cell number at the origin of multicellularity in the volvocine lineage.</title>
        <authorList>
            <person name="Featherston J."/>
            <person name="Arakaki Y."/>
            <person name="Hanschen E.R."/>
            <person name="Ferris P.J."/>
            <person name="Michod R.E."/>
            <person name="Olson B.J.S.C."/>
            <person name="Nozaki H."/>
            <person name="Durand P.M."/>
        </authorList>
    </citation>
    <scope>NUCLEOTIDE SEQUENCE [LARGE SCALE GENOMIC DNA]</scope>
    <source>
        <strain evidence="2 3">NIES-571</strain>
    </source>
</reference>
<comment type="caution">
    <text evidence="2">The sequence shown here is derived from an EMBL/GenBank/DDBJ whole genome shotgun (WGS) entry which is preliminary data.</text>
</comment>
<dbReference type="Pfam" id="PF01425">
    <property type="entry name" value="Amidase"/>
    <property type="match status" value="1"/>
</dbReference>
<accession>A0A2J8A926</accession>
<keyword evidence="3" id="KW-1185">Reference proteome</keyword>
<dbReference type="Proteomes" id="UP000236333">
    <property type="component" value="Unassembled WGS sequence"/>
</dbReference>
<dbReference type="Gene3D" id="3.90.1300.10">
    <property type="entry name" value="Amidase signature (AS) domain"/>
    <property type="match status" value="1"/>
</dbReference>
<organism evidence="2 3">
    <name type="scientific">Tetrabaena socialis</name>
    <dbReference type="NCBI Taxonomy" id="47790"/>
    <lineage>
        <taxon>Eukaryota</taxon>
        <taxon>Viridiplantae</taxon>
        <taxon>Chlorophyta</taxon>
        <taxon>core chlorophytes</taxon>
        <taxon>Chlorophyceae</taxon>
        <taxon>CS clade</taxon>
        <taxon>Chlamydomonadales</taxon>
        <taxon>Tetrabaenaceae</taxon>
        <taxon>Tetrabaena</taxon>
    </lineage>
</organism>
<dbReference type="SUPFAM" id="SSF75304">
    <property type="entry name" value="Amidase signature (AS) enzymes"/>
    <property type="match status" value="1"/>
</dbReference>
<feature type="non-terminal residue" evidence="2">
    <location>
        <position position="1"/>
    </location>
</feature>
<feature type="domain" description="Amidase" evidence="1">
    <location>
        <begin position="8"/>
        <end position="93"/>
    </location>
</feature>
<dbReference type="EMBL" id="PGGS01000107">
    <property type="protein sequence ID" value="PNH09034.1"/>
    <property type="molecule type" value="Genomic_DNA"/>
</dbReference>
<evidence type="ECO:0000313" key="2">
    <source>
        <dbReference type="EMBL" id="PNH09034.1"/>
    </source>
</evidence>
<dbReference type="OrthoDB" id="529273at2759"/>
<dbReference type="InterPro" id="IPR023631">
    <property type="entry name" value="Amidase_dom"/>
</dbReference>
<gene>
    <name evidence="2" type="ORF">TSOC_004370</name>
</gene>
<dbReference type="AlphaFoldDB" id="A0A2J8A926"/>
<dbReference type="PANTHER" id="PTHR46310">
    <property type="entry name" value="AMIDASE 1"/>
    <property type="match status" value="1"/>
</dbReference>
<evidence type="ECO:0000259" key="1">
    <source>
        <dbReference type="Pfam" id="PF01425"/>
    </source>
</evidence>